<dbReference type="AlphaFoldDB" id="A0A4Z2F7A8"/>
<reference evidence="3 4" key="1">
    <citation type="submission" date="2019-03" db="EMBL/GenBank/DDBJ databases">
        <title>First draft genome of Liparis tanakae, snailfish: a comprehensive survey of snailfish specific genes.</title>
        <authorList>
            <person name="Kim W."/>
            <person name="Song I."/>
            <person name="Jeong J.-H."/>
            <person name="Kim D."/>
            <person name="Kim S."/>
            <person name="Ryu S."/>
            <person name="Song J.Y."/>
            <person name="Lee S.K."/>
        </authorList>
    </citation>
    <scope>NUCLEOTIDE SEQUENCE [LARGE SCALE GENOMIC DNA]</scope>
    <source>
        <tissue evidence="3">Muscle</tissue>
    </source>
</reference>
<feature type="transmembrane region" description="Helical" evidence="2">
    <location>
        <begin position="98"/>
        <end position="120"/>
    </location>
</feature>
<keyword evidence="4" id="KW-1185">Reference proteome</keyword>
<feature type="compositionally biased region" description="Polar residues" evidence="1">
    <location>
        <begin position="12"/>
        <end position="21"/>
    </location>
</feature>
<name>A0A4Z2F7A8_9TELE</name>
<evidence type="ECO:0000313" key="4">
    <source>
        <dbReference type="Proteomes" id="UP000314294"/>
    </source>
</evidence>
<feature type="transmembrane region" description="Helical" evidence="2">
    <location>
        <begin position="59"/>
        <end position="92"/>
    </location>
</feature>
<feature type="region of interest" description="Disordered" evidence="1">
    <location>
        <begin position="1"/>
        <end position="32"/>
    </location>
</feature>
<proteinExistence type="predicted"/>
<keyword evidence="2" id="KW-1133">Transmembrane helix</keyword>
<dbReference type="Proteomes" id="UP000314294">
    <property type="component" value="Unassembled WGS sequence"/>
</dbReference>
<accession>A0A4Z2F7A8</accession>
<evidence type="ECO:0000313" key="3">
    <source>
        <dbReference type="EMBL" id="TNN36222.1"/>
    </source>
</evidence>
<comment type="caution">
    <text evidence="3">The sequence shown here is derived from an EMBL/GenBank/DDBJ whole genome shotgun (WGS) entry which is preliminary data.</text>
</comment>
<gene>
    <name evidence="3" type="ORF">EYF80_053613</name>
</gene>
<organism evidence="3 4">
    <name type="scientific">Liparis tanakae</name>
    <name type="common">Tanaka's snailfish</name>
    <dbReference type="NCBI Taxonomy" id="230148"/>
    <lineage>
        <taxon>Eukaryota</taxon>
        <taxon>Metazoa</taxon>
        <taxon>Chordata</taxon>
        <taxon>Craniata</taxon>
        <taxon>Vertebrata</taxon>
        <taxon>Euteleostomi</taxon>
        <taxon>Actinopterygii</taxon>
        <taxon>Neopterygii</taxon>
        <taxon>Teleostei</taxon>
        <taxon>Neoteleostei</taxon>
        <taxon>Acanthomorphata</taxon>
        <taxon>Eupercaria</taxon>
        <taxon>Perciformes</taxon>
        <taxon>Cottioidei</taxon>
        <taxon>Cottales</taxon>
        <taxon>Liparidae</taxon>
        <taxon>Liparis</taxon>
    </lineage>
</organism>
<evidence type="ECO:0000256" key="1">
    <source>
        <dbReference type="SAM" id="MobiDB-lite"/>
    </source>
</evidence>
<protein>
    <submittedName>
        <fullName evidence="3">Uncharacterized protein</fullName>
    </submittedName>
</protein>
<keyword evidence="2" id="KW-0472">Membrane</keyword>
<evidence type="ECO:0000256" key="2">
    <source>
        <dbReference type="SAM" id="Phobius"/>
    </source>
</evidence>
<keyword evidence="2" id="KW-0812">Transmembrane</keyword>
<sequence>MGTRGPEEATVTGLQSPTQCRQRAGGGKGDAAPWWRRSAQHLPVSLRLRSGSQKTADRVLCEFLSLVLSLVLVLVLVLVLSLSLVLSLFLALSLVLSLSLSLVLVLVLSLVLVLILVLVLDPPQPR</sequence>
<dbReference type="EMBL" id="SRLO01001644">
    <property type="protein sequence ID" value="TNN36222.1"/>
    <property type="molecule type" value="Genomic_DNA"/>
</dbReference>